<dbReference type="InterPro" id="IPR006364">
    <property type="entry name" value="CobI/CbiL/CobIJ_dom"/>
</dbReference>
<accession>A0A0P6W5Q2</accession>
<dbReference type="UniPathway" id="UPA00148"/>
<evidence type="ECO:0000256" key="8">
    <source>
        <dbReference type="RuleBase" id="RU003960"/>
    </source>
</evidence>
<dbReference type="PROSITE" id="PS00840">
    <property type="entry name" value="SUMT_2"/>
    <property type="match status" value="1"/>
</dbReference>
<dbReference type="PIRSF" id="PIRSF036427">
    <property type="entry name" value="Precrrn-2_mtase"/>
    <property type="match status" value="1"/>
</dbReference>
<comment type="pathway">
    <text evidence="1">Cofactor biosynthesis; adenosylcobalamin biosynthesis.</text>
</comment>
<evidence type="ECO:0000256" key="1">
    <source>
        <dbReference type="ARBA" id="ARBA00004953"/>
    </source>
</evidence>
<keyword evidence="3" id="KW-0169">Cobalamin biosynthesis</keyword>
<dbReference type="STRING" id="665126.ABB55_10630"/>
<sequence length="257" mass="27539">MNLFDPAFVPARAPGQTVGTLHGIGLGPGDPDLLTVKAVRLIRAAPVVAYFAKKGRRGNARTIVDSWLAASVEEMPLEYPVTTEIGFAEEGYRRELGSFYEEAAARLGAVLASGRDVALLAEGDPLFYGSFMHLFVRLDGRFPVSIVPGVTGMSGCWTAARSPITWGDDVLTVLPGTLPEATLVERLKATDAAVVMKLGSHFAKVRRALAAAGRDDEAIYVERGTMAGETVMRLADKPDDDAPYFSILLVPGHGRRP</sequence>
<dbReference type="RefSeq" id="WP_054358785.1">
    <property type="nucleotide sequence ID" value="NZ_LJYW01000001.1"/>
</dbReference>
<comment type="caution">
    <text evidence="10">The sequence shown here is derived from an EMBL/GenBank/DDBJ whole genome shotgun (WGS) entry which is preliminary data.</text>
</comment>
<dbReference type="EC" id="2.1.1.130" evidence="10"/>
<protein>
    <submittedName>
        <fullName evidence="10">Precorrin-2 C20-methyltransferase</fullName>
        <ecNumber evidence="10">2.1.1.130</ecNumber>
    </submittedName>
</protein>
<evidence type="ECO:0000256" key="6">
    <source>
        <dbReference type="ARBA" id="ARBA00022691"/>
    </source>
</evidence>
<keyword evidence="11" id="KW-1185">Reference proteome</keyword>
<dbReference type="InterPro" id="IPR000878">
    <property type="entry name" value="4pyrrol_Mease"/>
</dbReference>
<proteinExistence type="inferred from homology"/>
<evidence type="ECO:0000313" key="11">
    <source>
        <dbReference type="Proteomes" id="UP000048984"/>
    </source>
</evidence>
<dbReference type="GO" id="GO:0030788">
    <property type="term" value="F:precorrin-2 C20-methyltransferase activity"/>
    <property type="evidence" value="ECO:0007669"/>
    <property type="project" value="UniProtKB-EC"/>
</dbReference>
<reference evidence="10 11" key="2">
    <citation type="submission" date="2015-10" db="EMBL/GenBank/DDBJ databases">
        <title>Draft Genome Sequence of Prosthecomicrobium hirschii ATCC 27832.</title>
        <authorList>
            <person name="Daniel J."/>
            <person name="Givan S.A."/>
            <person name="Brun Y.V."/>
            <person name="Brown P.J."/>
        </authorList>
    </citation>
    <scope>NUCLEOTIDE SEQUENCE [LARGE SCALE GENOMIC DNA]</scope>
    <source>
        <strain evidence="10 11">16</strain>
    </source>
</reference>
<reference evidence="10 11" key="1">
    <citation type="submission" date="2015-09" db="EMBL/GenBank/DDBJ databases">
        <authorList>
            <person name="Jackson K.R."/>
            <person name="Lunt B.L."/>
            <person name="Fisher J.N.B."/>
            <person name="Gardner A.V."/>
            <person name="Bailey M.E."/>
            <person name="Deus L.M."/>
            <person name="Earl A.S."/>
            <person name="Gibby P.D."/>
            <person name="Hartmann K.A."/>
            <person name="Liu J.E."/>
            <person name="Manci A.M."/>
            <person name="Nielsen D.A."/>
            <person name="Solomon M.B."/>
            <person name="Breakwell D.P."/>
            <person name="Burnett S.H."/>
            <person name="Grose J.H."/>
        </authorList>
    </citation>
    <scope>NUCLEOTIDE SEQUENCE [LARGE SCALE GENOMIC DNA]</scope>
    <source>
        <strain evidence="10 11">16</strain>
    </source>
</reference>
<dbReference type="Proteomes" id="UP000048984">
    <property type="component" value="Unassembled WGS sequence"/>
</dbReference>
<keyword evidence="6" id="KW-0949">S-adenosyl-L-methionine</keyword>
<dbReference type="EMBL" id="LJYW01000001">
    <property type="protein sequence ID" value="KPL52622.1"/>
    <property type="molecule type" value="Genomic_DNA"/>
</dbReference>
<evidence type="ECO:0000256" key="2">
    <source>
        <dbReference type="ARBA" id="ARBA00005879"/>
    </source>
</evidence>
<dbReference type="AlphaFoldDB" id="A0A0P6W5Q2"/>
<evidence type="ECO:0000256" key="7">
    <source>
        <dbReference type="PIRNR" id="PIRNR036427"/>
    </source>
</evidence>
<evidence type="ECO:0000256" key="3">
    <source>
        <dbReference type="ARBA" id="ARBA00022573"/>
    </source>
</evidence>
<organism evidence="10 11">
    <name type="scientific">Prosthecodimorpha hirschii</name>
    <dbReference type="NCBI Taxonomy" id="665126"/>
    <lineage>
        <taxon>Bacteria</taxon>
        <taxon>Pseudomonadati</taxon>
        <taxon>Pseudomonadota</taxon>
        <taxon>Alphaproteobacteria</taxon>
        <taxon>Hyphomicrobiales</taxon>
        <taxon>Ancalomicrobiaceae</taxon>
        <taxon>Prosthecodimorpha</taxon>
    </lineage>
</organism>
<dbReference type="OrthoDB" id="9804789at2"/>
<dbReference type="NCBIfam" id="TIGR01467">
    <property type="entry name" value="cobI_cbiL"/>
    <property type="match status" value="1"/>
</dbReference>
<dbReference type="InterPro" id="IPR014777">
    <property type="entry name" value="4pyrrole_Mease_sub1"/>
</dbReference>
<dbReference type="PANTHER" id="PTHR43467:SF2">
    <property type="entry name" value="COBALT-PRECORRIN-2 C(20)-METHYLTRANSFERASE"/>
    <property type="match status" value="1"/>
</dbReference>
<keyword evidence="4 8" id="KW-0489">Methyltransferase</keyword>
<evidence type="ECO:0000313" key="10">
    <source>
        <dbReference type="EMBL" id="KPL52622.1"/>
    </source>
</evidence>
<gene>
    <name evidence="10" type="ORF">ABB55_10630</name>
</gene>
<dbReference type="Gene3D" id="3.30.950.10">
    <property type="entry name" value="Methyltransferase, Cobalt-precorrin-4 Transmethylase, Domain 2"/>
    <property type="match status" value="1"/>
</dbReference>
<dbReference type="GO" id="GO:0032259">
    <property type="term" value="P:methylation"/>
    <property type="evidence" value="ECO:0007669"/>
    <property type="project" value="UniProtKB-KW"/>
</dbReference>
<dbReference type="InterPro" id="IPR014776">
    <property type="entry name" value="4pyrrole_Mease_sub2"/>
</dbReference>
<comment type="similarity">
    <text evidence="2 7 8">Belongs to the precorrin methyltransferase family.</text>
</comment>
<evidence type="ECO:0000256" key="4">
    <source>
        <dbReference type="ARBA" id="ARBA00022603"/>
    </source>
</evidence>
<dbReference type="SUPFAM" id="SSF53790">
    <property type="entry name" value="Tetrapyrrole methylase"/>
    <property type="match status" value="1"/>
</dbReference>
<dbReference type="InterPro" id="IPR012382">
    <property type="entry name" value="CobI/CbiL"/>
</dbReference>
<name>A0A0P6W5Q2_9HYPH</name>
<keyword evidence="5 8" id="KW-0808">Transferase</keyword>
<dbReference type="Pfam" id="PF00590">
    <property type="entry name" value="TP_methylase"/>
    <property type="match status" value="1"/>
</dbReference>
<dbReference type="GO" id="GO:0009236">
    <property type="term" value="P:cobalamin biosynthetic process"/>
    <property type="evidence" value="ECO:0007669"/>
    <property type="project" value="UniProtKB-UniRule"/>
</dbReference>
<dbReference type="NCBIfam" id="NF004647">
    <property type="entry name" value="PRK05990.1"/>
    <property type="match status" value="1"/>
</dbReference>
<dbReference type="InterPro" id="IPR035996">
    <property type="entry name" value="4pyrrol_Methylase_sf"/>
</dbReference>
<dbReference type="Gene3D" id="3.40.1010.10">
    <property type="entry name" value="Cobalt-precorrin-4 Transmethylase, Domain 1"/>
    <property type="match status" value="1"/>
</dbReference>
<dbReference type="CDD" id="cd11645">
    <property type="entry name" value="Precorrin_2_C20_MT"/>
    <property type="match status" value="1"/>
</dbReference>
<dbReference type="PROSITE" id="PS00839">
    <property type="entry name" value="SUMT_1"/>
    <property type="match status" value="1"/>
</dbReference>
<dbReference type="PANTHER" id="PTHR43467">
    <property type="entry name" value="COBALT-PRECORRIN-2 C(20)-METHYLTRANSFERASE"/>
    <property type="match status" value="1"/>
</dbReference>
<evidence type="ECO:0000256" key="5">
    <source>
        <dbReference type="ARBA" id="ARBA00022679"/>
    </source>
</evidence>
<feature type="domain" description="Tetrapyrrole methylase" evidence="9">
    <location>
        <begin position="20"/>
        <end position="233"/>
    </location>
</feature>
<dbReference type="InterPro" id="IPR003043">
    <property type="entry name" value="Uropor_MeTrfase_CS"/>
</dbReference>
<evidence type="ECO:0000259" key="9">
    <source>
        <dbReference type="Pfam" id="PF00590"/>
    </source>
</evidence>